<evidence type="ECO:0000256" key="1">
    <source>
        <dbReference type="ARBA" id="ARBA00004370"/>
    </source>
</evidence>
<evidence type="ECO:0000259" key="5">
    <source>
        <dbReference type="Pfam" id="PF01103"/>
    </source>
</evidence>
<keyword evidence="7" id="KW-1185">Reference proteome</keyword>
<proteinExistence type="predicted"/>
<dbReference type="OrthoDB" id="9803054at2"/>
<dbReference type="Gene3D" id="2.40.160.50">
    <property type="entry name" value="membrane protein fhac: a member of the omp85/tpsb transporter family"/>
    <property type="match status" value="1"/>
</dbReference>
<keyword evidence="2" id="KW-0812">Transmembrane</keyword>
<reference evidence="6 7" key="1">
    <citation type="submission" date="2019-11" db="EMBL/GenBank/DDBJ databases">
        <authorList>
            <person name="Khan S.A."/>
            <person name="Jeon C.O."/>
            <person name="Chun B.H."/>
        </authorList>
    </citation>
    <scope>NUCLEOTIDE SEQUENCE [LARGE SCALE GENOMIC DNA]</scope>
    <source>
        <strain evidence="6 7">IMCC 1097</strain>
    </source>
</reference>
<dbReference type="PANTHER" id="PTHR12815">
    <property type="entry name" value="SORTING AND ASSEMBLY MACHINERY SAMM50 PROTEIN FAMILY MEMBER"/>
    <property type="match status" value="1"/>
</dbReference>
<feature type="signal peptide" evidence="4">
    <location>
        <begin position="1"/>
        <end position="18"/>
    </location>
</feature>
<dbReference type="PANTHER" id="PTHR12815:SF42">
    <property type="entry name" value="BACTERIAL SURFACE ANTIGEN (D15) DOMAIN-CONTAINING PROTEIN"/>
    <property type="match status" value="1"/>
</dbReference>
<evidence type="ECO:0000256" key="4">
    <source>
        <dbReference type="SAM" id="SignalP"/>
    </source>
</evidence>
<dbReference type="GO" id="GO:0019867">
    <property type="term" value="C:outer membrane"/>
    <property type="evidence" value="ECO:0007669"/>
    <property type="project" value="InterPro"/>
</dbReference>
<feature type="chain" id="PRO_5024418380" evidence="4">
    <location>
        <begin position="19"/>
        <end position="563"/>
    </location>
</feature>
<evidence type="ECO:0000256" key="3">
    <source>
        <dbReference type="ARBA" id="ARBA00023136"/>
    </source>
</evidence>
<dbReference type="AlphaFoldDB" id="A0A5Q2QGG9"/>
<comment type="subcellular location">
    <subcellularLocation>
        <location evidence="1">Membrane</location>
    </subcellularLocation>
</comment>
<dbReference type="RefSeq" id="WP_153713609.1">
    <property type="nucleotide sequence ID" value="NZ_CP045871.1"/>
</dbReference>
<organism evidence="6 7">
    <name type="scientific">Litorivicinus lipolyticus</name>
    <dbReference type="NCBI Taxonomy" id="418701"/>
    <lineage>
        <taxon>Bacteria</taxon>
        <taxon>Pseudomonadati</taxon>
        <taxon>Pseudomonadota</taxon>
        <taxon>Gammaproteobacteria</taxon>
        <taxon>Oceanospirillales</taxon>
        <taxon>Litorivicinaceae</taxon>
        <taxon>Litorivicinus</taxon>
    </lineage>
</organism>
<dbReference type="InterPro" id="IPR039910">
    <property type="entry name" value="D15-like"/>
</dbReference>
<evidence type="ECO:0000313" key="6">
    <source>
        <dbReference type="EMBL" id="QGG80105.1"/>
    </source>
</evidence>
<keyword evidence="3" id="KW-0472">Membrane</keyword>
<dbReference type="Gene3D" id="3.10.20.310">
    <property type="entry name" value="membrane protein fhac"/>
    <property type="match status" value="1"/>
</dbReference>
<keyword evidence="2" id="KW-1134">Transmembrane beta strand</keyword>
<evidence type="ECO:0000313" key="7">
    <source>
        <dbReference type="Proteomes" id="UP000388235"/>
    </source>
</evidence>
<name>A0A5Q2QGG9_9GAMM</name>
<protein>
    <submittedName>
        <fullName evidence="6">BamA/TamA family outer membrane protein</fullName>
    </submittedName>
</protein>
<evidence type="ECO:0000256" key="2">
    <source>
        <dbReference type="ARBA" id="ARBA00022452"/>
    </source>
</evidence>
<dbReference type="KEGG" id="llp:GH975_05765"/>
<sequence>MIRYCLTFAVLLCVSAWGAEKPRVLGPVDPTLAAELSAVLTASADAETAFEARRQSRRAARVASDFLNSQGYFKAQVEPVPDGLVAAIRVDPGARFRIAQVRLLGAPDGVDWVALSVGDLALPSVIHTAADRALARARDQGYADVVLVATRVAGDAEQATVDVTYELALGPRITLGDVKFADDFPIHAEYRHALVPFETGADYAPATLAELEQRMTSTRLFSLVSASLLADGEAEQRDVALLTRSRPRYTLASGVSFSTDEGPGLTLEWTMRNPTGRGDTLVLNPSVSRDRSAMALDWSWPNALGFDRSLAFNGLIEKEKTDGFERQAETLAATLNLRVSPTLSYTLGGALEATSETDINGARDLTIVSVNGGIRLDHTDDFLNPVRGWRFDLSAEPGVLSGDASGQFIRVQSEMSAYLALDAAQSWVAAALVGGGAVFADSQLSLPASRRFYAGGGGSARGYAFQSIGPRQGGTPSGGRVLARTAFELRKRHSETLGYVWFVDAASVGQTVSDLGQGTRVGTGFGLRYFTSIGPLRADIGVPVAARDSDDPFQLYLSIGQAF</sequence>
<dbReference type="InterPro" id="IPR000184">
    <property type="entry name" value="Bac_surfAg_D15"/>
</dbReference>
<dbReference type="EMBL" id="CP045871">
    <property type="protein sequence ID" value="QGG80105.1"/>
    <property type="molecule type" value="Genomic_DNA"/>
</dbReference>
<accession>A0A5Q2QGG9</accession>
<dbReference type="Pfam" id="PF01103">
    <property type="entry name" value="Omp85"/>
    <property type="match status" value="1"/>
</dbReference>
<gene>
    <name evidence="6" type="ORF">GH975_05765</name>
</gene>
<keyword evidence="4" id="KW-0732">Signal</keyword>
<dbReference type="Proteomes" id="UP000388235">
    <property type="component" value="Chromosome"/>
</dbReference>
<feature type="domain" description="Bacterial surface antigen (D15)" evidence="5">
    <location>
        <begin position="273"/>
        <end position="563"/>
    </location>
</feature>